<dbReference type="InterPro" id="IPR013083">
    <property type="entry name" value="Znf_RING/FYVE/PHD"/>
</dbReference>
<gene>
    <name evidence="10" type="ORF">OSB04_025845</name>
</gene>
<dbReference type="SUPFAM" id="SSF57850">
    <property type="entry name" value="RING/U-box"/>
    <property type="match status" value="1"/>
</dbReference>
<keyword evidence="5 8" id="KW-0863">Zinc-finger</keyword>
<proteinExistence type="predicted"/>
<dbReference type="PANTHER" id="PTHR22937:SF175">
    <property type="entry name" value="RING-TYPE E3 UBIQUITIN TRANSFERASE"/>
    <property type="match status" value="1"/>
</dbReference>
<evidence type="ECO:0000256" key="8">
    <source>
        <dbReference type="PROSITE-ProRule" id="PRU00175"/>
    </source>
</evidence>
<feature type="domain" description="RING-type" evidence="9">
    <location>
        <begin position="262"/>
        <end position="304"/>
    </location>
</feature>
<dbReference type="EMBL" id="JARYMX010000006">
    <property type="protein sequence ID" value="KAJ9546138.1"/>
    <property type="molecule type" value="Genomic_DNA"/>
</dbReference>
<evidence type="ECO:0000313" key="10">
    <source>
        <dbReference type="EMBL" id="KAJ9546138.1"/>
    </source>
</evidence>
<dbReference type="PROSITE" id="PS50089">
    <property type="entry name" value="ZF_RING_2"/>
    <property type="match status" value="1"/>
</dbReference>
<accession>A0AA38SWD4</accession>
<dbReference type="Proteomes" id="UP001172457">
    <property type="component" value="Chromosome 6"/>
</dbReference>
<dbReference type="EC" id="2.3.2.27" evidence="2"/>
<dbReference type="SMART" id="SM00184">
    <property type="entry name" value="RING"/>
    <property type="match status" value="1"/>
</dbReference>
<evidence type="ECO:0000256" key="7">
    <source>
        <dbReference type="ARBA" id="ARBA00022833"/>
    </source>
</evidence>
<keyword evidence="7" id="KW-0862">Zinc</keyword>
<dbReference type="PANTHER" id="PTHR22937">
    <property type="entry name" value="E3 UBIQUITIN-PROTEIN LIGASE RNF165"/>
    <property type="match status" value="1"/>
</dbReference>
<keyword evidence="6" id="KW-0833">Ubl conjugation pathway</keyword>
<dbReference type="InterPro" id="IPR045191">
    <property type="entry name" value="MBR1/2-like"/>
</dbReference>
<keyword evidence="4" id="KW-0479">Metal-binding</keyword>
<evidence type="ECO:0000256" key="5">
    <source>
        <dbReference type="ARBA" id="ARBA00022771"/>
    </source>
</evidence>
<evidence type="ECO:0000256" key="1">
    <source>
        <dbReference type="ARBA" id="ARBA00000900"/>
    </source>
</evidence>
<sequence length="308" mass="36490">MAPIHNSGIRAVMDPRDIVDFRKPISRWSPTPFIFKPFVCVCGSRIHAYSVYKINSDNFDPQALTQSLHHHFPLPHPCTWYVYLRQVAVVNILDLQAFDRIHPHHHHHQLPLSRLQQIYSYLRIEIHQEEESEEVCCVVCLAEFKKNDGKVRLPCEHDQFHTARKEHFIERSSKVLDLTGEYALTESLHHHFPLPHPCTWYVNLRVAAIVNAVDLKAFNRIHPHHHHHQPPPSRFERLTLQQIYSYLRGDIHQEEESEEVCCVVCHAEFKKNEMKGRLRCEHHQFHLDCIKEWLLRKNECPLCRRPTL</sequence>
<comment type="catalytic activity">
    <reaction evidence="1">
        <text>S-ubiquitinyl-[E2 ubiquitin-conjugating enzyme]-L-cysteine + [acceptor protein]-L-lysine = [E2 ubiquitin-conjugating enzyme]-L-cysteine + N(6)-ubiquitinyl-[acceptor protein]-L-lysine.</text>
        <dbReference type="EC" id="2.3.2.27"/>
    </reaction>
</comment>
<comment type="caution">
    <text evidence="10">The sequence shown here is derived from an EMBL/GenBank/DDBJ whole genome shotgun (WGS) entry which is preliminary data.</text>
</comment>
<keyword evidence="11" id="KW-1185">Reference proteome</keyword>
<dbReference type="Pfam" id="PF13639">
    <property type="entry name" value="zf-RING_2"/>
    <property type="match status" value="1"/>
</dbReference>
<dbReference type="Gene3D" id="3.30.40.10">
    <property type="entry name" value="Zinc/RING finger domain, C3HC4 (zinc finger)"/>
    <property type="match status" value="1"/>
</dbReference>
<evidence type="ECO:0000256" key="2">
    <source>
        <dbReference type="ARBA" id="ARBA00012483"/>
    </source>
</evidence>
<dbReference type="GO" id="GO:0008270">
    <property type="term" value="F:zinc ion binding"/>
    <property type="evidence" value="ECO:0007669"/>
    <property type="project" value="UniProtKB-KW"/>
</dbReference>
<dbReference type="GO" id="GO:0061630">
    <property type="term" value="F:ubiquitin protein ligase activity"/>
    <property type="evidence" value="ECO:0007669"/>
    <property type="project" value="UniProtKB-EC"/>
</dbReference>
<dbReference type="AlphaFoldDB" id="A0AA38SWD4"/>
<keyword evidence="3" id="KW-0808">Transferase</keyword>
<evidence type="ECO:0000256" key="3">
    <source>
        <dbReference type="ARBA" id="ARBA00022679"/>
    </source>
</evidence>
<evidence type="ECO:0000259" key="9">
    <source>
        <dbReference type="PROSITE" id="PS50089"/>
    </source>
</evidence>
<evidence type="ECO:0000256" key="6">
    <source>
        <dbReference type="ARBA" id="ARBA00022786"/>
    </source>
</evidence>
<reference evidence="10" key="1">
    <citation type="submission" date="2023-03" db="EMBL/GenBank/DDBJ databases">
        <title>Chromosome-scale reference genome and RAD-based genetic map of yellow starthistle (Centaurea solstitialis) reveal putative structural variation and QTLs associated with invader traits.</title>
        <authorList>
            <person name="Reatini B."/>
            <person name="Cang F.A."/>
            <person name="Jiang Q."/>
            <person name="Mckibben M.T.W."/>
            <person name="Barker M.S."/>
            <person name="Rieseberg L.H."/>
            <person name="Dlugosch K.M."/>
        </authorList>
    </citation>
    <scope>NUCLEOTIDE SEQUENCE</scope>
    <source>
        <strain evidence="10">CAN-66</strain>
        <tissue evidence="10">Leaf</tissue>
    </source>
</reference>
<protein>
    <recommendedName>
        <fullName evidence="2">RING-type E3 ubiquitin transferase</fullName>
        <ecNumber evidence="2">2.3.2.27</ecNumber>
    </recommendedName>
</protein>
<dbReference type="GO" id="GO:0005634">
    <property type="term" value="C:nucleus"/>
    <property type="evidence" value="ECO:0007669"/>
    <property type="project" value="TreeGrafter"/>
</dbReference>
<organism evidence="10 11">
    <name type="scientific">Centaurea solstitialis</name>
    <name type="common">yellow star-thistle</name>
    <dbReference type="NCBI Taxonomy" id="347529"/>
    <lineage>
        <taxon>Eukaryota</taxon>
        <taxon>Viridiplantae</taxon>
        <taxon>Streptophyta</taxon>
        <taxon>Embryophyta</taxon>
        <taxon>Tracheophyta</taxon>
        <taxon>Spermatophyta</taxon>
        <taxon>Magnoliopsida</taxon>
        <taxon>eudicotyledons</taxon>
        <taxon>Gunneridae</taxon>
        <taxon>Pentapetalae</taxon>
        <taxon>asterids</taxon>
        <taxon>campanulids</taxon>
        <taxon>Asterales</taxon>
        <taxon>Asteraceae</taxon>
        <taxon>Carduoideae</taxon>
        <taxon>Cardueae</taxon>
        <taxon>Centaureinae</taxon>
        <taxon>Centaurea</taxon>
    </lineage>
</organism>
<name>A0AA38SWD4_9ASTR</name>
<evidence type="ECO:0000256" key="4">
    <source>
        <dbReference type="ARBA" id="ARBA00022723"/>
    </source>
</evidence>
<evidence type="ECO:0000313" key="11">
    <source>
        <dbReference type="Proteomes" id="UP001172457"/>
    </source>
</evidence>
<dbReference type="InterPro" id="IPR001841">
    <property type="entry name" value="Znf_RING"/>
</dbReference>